<evidence type="ECO:0000256" key="6">
    <source>
        <dbReference type="ARBA" id="ARBA00023157"/>
    </source>
</evidence>
<feature type="transmembrane region" description="Helical" evidence="8">
    <location>
        <begin position="185"/>
        <end position="208"/>
    </location>
</feature>
<protein>
    <submittedName>
        <fullName evidence="9">Uncharacterized protein</fullName>
    </submittedName>
</protein>
<keyword evidence="7" id="KW-0393">Immunoglobulin domain</keyword>
<gene>
    <name evidence="9" type="ORF">AKAME5_001949800</name>
</gene>
<accession>A0AAD3N8M3</accession>
<name>A0AAD3N8M3_LATJO</name>
<dbReference type="SUPFAM" id="SSF48726">
    <property type="entry name" value="Immunoglobulin"/>
    <property type="match status" value="1"/>
</dbReference>
<dbReference type="Proteomes" id="UP001279410">
    <property type="component" value="Unassembled WGS sequence"/>
</dbReference>
<dbReference type="EMBL" id="BRZM01000126">
    <property type="protein sequence ID" value="GLD68186.1"/>
    <property type="molecule type" value="Genomic_DNA"/>
</dbReference>
<dbReference type="PANTHER" id="PTHR13869">
    <property type="entry name" value="MYELIN P0 RELATED"/>
    <property type="match status" value="1"/>
</dbReference>
<evidence type="ECO:0000313" key="10">
    <source>
        <dbReference type="Proteomes" id="UP001279410"/>
    </source>
</evidence>
<dbReference type="GO" id="GO:0005886">
    <property type="term" value="C:plasma membrane"/>
    <property type="evidence" value="ECO:0007669"/>
    <property type="project" value="TreeGrafter"/>
</dbReference>
<comment type="caution">
    <text evidence="9">The sequence shown here is derived from an EMBL/GenBank/DDBJ whole genome shotgun (WGS) entry which is preliminary data.</text>
</comment>
<dbReference type="InterPro" id="IPR000920">
    <property type="entry name" value="Myelin_P0-rel"/>
</dbReference>
<keyword evidence="4 8" id="KW-1133">Transmembrane helix</keyword>
<evidence type="ECO:0000256" key="5">
    <source>
        <dbReference type="ARBA" id="ARBA00023136"/>
    </source>
</evidence>
<proteinExistence type="predicted"/>
<dbReference type="InterPro" id="IPR013783">
    <property type="entry name" value="Ig-like_fold"/>
</dbReference>
<reference evidence="9" key="1">
    <citation type="submission" date="2022-08" db="EMBL/GenBank/DDBJ databases">
        <title>Genome sequencing of akame (Lates japonicus).</title>
        <authorList>
            <person name="Hashiguchi Y."/>
            <person name="Takahashi H."/>
        </authorList>
    </citation>
    <scope>NUCLEOTIDE SEQUENCE</scope>
    <source>
        <strain evidence="9">Kochi</strain>
    </source>
</reference>
<dbReference type="AlphaFoldDB" id="A0AAD3N8M3"/>
<evidence type="ECO:0000256" key="8">
    <source>
        <dbReference type="SAM" id="Phobius"/>
    </source>
</evidence>
<dbReference type="PANTHER" id="PTHR13869:SF24">
    <property type="entry name" value="BASEMENT MEMBRANE-SPECIFIC HEPARAN SULFATE PROTEOGLYCAN CORE PROTEIN-LIKE"/>
    <property type="match status" value="1"/>
</dbReference>
<comment type="subcellular location">
    <subcellularLocation>
        <location evidence="1">Membrane</location>
    </subcellularLocation>
</comment>
<keyword evidence="2 8" id="KW-0812">Transmembrane</keyword>
<evidence type="ECO:0000256" key="1">
    <source>
        <dbReference type="ARBA" id="ARBA00004370"/>
    </source>
</evidence>
<keyword evidence="3" id="KW-0732">Signal</keyword>
<evidence type="ECO:0000256" key="4">
    <source>
        <dbReference type="ARBA" id="ARBA00022989"/>
    </source>
</evidence>
<feature type="non-terminal residue" evidence="9">
    <location>
        <position position="234"/>
    </location>
</feature>
<evidence type="ECO:0000256" key="7">
    <source>
        <dbReference type="ARBA" id="ARBA00023319"/>
    </source>
</evidence>
<organism evidence="9 10">
    <name type="scientific">Lates japonicus</name>
    <name type="common">Japanese lates</name>
    <dbReference type="NCBI Taxonomy" id="270547"/>
    <lineage>
        <taxon>Eukaryota</taxon>
        <taxon>Metazoa</taxon>
        <taxon>Chordata</taxon>
        <taxon>Craniata</taxon>
        <taxon>Vertebrata</taxon>
        <taxon>Euteleostomi</taxon>
        <taxon>Actinopterygii</taxon>
        <taxon>Neopterygii</taxon>
        <taxon>Teleostei</taxon>
        <taxon>Neoteleostei</taxon>
        <taxon>Acanthomorphata</taxon>
        <taxon>Carangaria</taxon>
        <taxon>Carangaria incertae sedis</taxon>
        <taxon>Centropomidae</taxon>
        <taxon>Lates</taxon>
    </lineage>
</organism>
<sequence length="234" mass="26105">GIISLNISSLTLTDSGLYRCYVPGLVDSATITLTVVSKDQENRTNLTTIEPEKSGAEKMKVAVIVGGVLTVVALILVLIILRVLVKRRNLWMKKKQEAEKTPNISEMEKLRSCQLTEMKSCRKRFRKLPERGTEREDHGGNSLCFPAYFSALCRSQSLCLKMICRILLLIVLISCVSGAEENKRVGAIVGGVLGVLIGLGLILIGVLVKRRNLRMRWEQEEETTPNNFEMEKLS</sequence>
<keyword evidence="5 8" id="KW-0472">Membrane</keyword>
<evidence type="ECO:0000313" key="9">
    <source>
        <dbReference type="EMBL" id="GLD68186.1"/>
    </source>
</evidence>
<evidence type="ECO:0000256" key="2">
    <source>
        <dbReference type="ARBA" id="ARBA00022692"/>
    </source>
</evidence>
<dbReference type="Gene3D" id="2.60.40.10">
    <property type="entry name" value="Immunoglobulins"/>
    <property type="match status" value="1"/>
</dbReference>
<evidence type="ECO:0000256" key="3">
    <source>
        <dbReference type="ARBA" id="ARBA00022729"/>
    </source>
</evidence>
<feature type="transmembrane region" description="Helical" evidence="8">
    <location>
        <begin position="61"/>
        <end position="85"/>
    </location>
</feature>
<keyword evidence="10" id="KW-1185">Reference proteome</keyword>
<feature type="transmembrane region" description="Helical" evidence="8">
    <location>
        <begin position="158"/>
        <end position="179"/>
    </location>
</feature>
<keyword evidence="6" id="KW-1015">Disulfide bond</keyword>
<dbReference type="InterPro" id="IPR036179">
    <property type="entry name" value="Ig-like_dom_sf"/>
</dbReference>